<dbReference type="Gene3D" id="1.10.10.60">
    <property type="entry name" value="Homeodomain-like"/>
    <property type="match status" value="1"/>
</dbReference>
<dbReference type="PANTHER" id="PTHR24329">
    <property type="entry name" value="HOMEOBOX PROTEIN ARISTALESS"/>
    <property type="match status" value="1"/>
</dbReference>
<organism evidence="9 10">
    <name type="scientific">Pristionchus entomophagus</name>
    <dbReference type="NCBI Taxonomy" id="358040"/>
    <lineage>
        <taxon>Eukaryota</taxon>
        <taxon>Metazoa</taxon>
        <taxon>Ecdysozoa</taxon>
        <taxon>Nematoda</taxon>
        <taxon>Chromadorea</taxon>
        <taxon>Rhabditida</taxon>
        <taxon>Rhabditina</taxon>
        <taxon>Diplogasteromorpha</taxon>
        <taxon>Diplogasteroidea</taxon>
        <taxon>Neodiplogasteridae</taxon>
        <taxon>Pristionchus</taxon>
    </lineage>
</organism>
<dbReference type="Proteomes" id="UP001432027">
    <property type="component" value="Unassembled WGS sequence"/>
</dbReference>
<evidence type="ECO:0000256" key="7">
    <source>
        <dbReference type="SAM" id="MobiDB-lite"/>
    </source>
</evidence>
<feature type="DNA-binding region" description="Homeobox" evidence="5">
    <location>
        <begin position="8"/>
        <end position="67"/>
    </location>
</feature>
<dbReference type="Pfam" id="PF00046">
    <property type="entry name" value="Homeodomain"/>
    <property type="match status" value="1"/>
</dbReference>
<keyword evidence="3 5" id="KW-0371">Homeobox</keyword>
<dbReference type="InterPro" id="IPR009057">
    <property type="entry name" value="Homeodomain-like_sf"/>
</dbReference>
<dbReference type="InterPro" id="IPR017970">
    <property type="entry name" value="Homeobox_CS"/>
</dbReference>
<keyword evidence="4 5" id="KW-0539">Nucleus</keyword>
<feature type="non-terminal residue" evidence="9">
    <location>
        <position position="1"/>
    </location>
</feature>
<evidence type="ECO:0000256" key="6">
    <source>
        <dbReference type="RuleBase" id="RU000682"/>
    </source>
</evidence>
<sequence>SSFSDDSKRRFRTNFTEAQSAILEDAFRSSHYPDQHTKRSMAAALSIPEDRVTVWFQNRRAKWRRKENREKEKKSPSSESESARANNPLPSIVPPIPILPDLPSINSIPSLQVPSQFQPTFSHPNSYINEYFSTSHEQNNPFLEFSM</sequence>
<evidence type="ECO:0000256" key="1">
    <source>
        <dbReference type="ARBA" id="ARBA00004123"/>
    </source>
</evidence>
<dbReference type="PROSITE" id="PS50071">
    <property type="entry name" value="HOMEOBOX_2"/>
    <property type="match status" value="1"/>
</dbReference>
<evidence type="ECO:0000313" key="9">
    <source>
        <dbReference type="EMBL" id="GMT06149.1"/>
    </source>
</evidence>
<dbReference type="AlphaFoldDB" id="A0AAV5UID6"/>
<protein>
    <recommendedName>
        <fullName evidence="8">Homeobox domain-containing protein</fullName>
    </recommendedName>
</protein>
<dbReference type="GO" id="GO:0005634">
    <property type="term" value="C:nucleus"/>
    <property type="evidence" value="ECO:0007669"/>
    <property type="project" value="UniProtKB-SubCell"/>
</dbReference>
<feature type="compositionally biased region" description="Low complexity" evidence="7">
    <location>
        <begin position="77"/>
        <end position="90"/>
    </location>
</feature>
<evidence type="ECO:0000313" key="10">
    <source>
        <dbReference type="Proteomes" id="UP001432027"/>
    </source>
</evidence>
<name>A0AAV5UID6_9BILA</name>
<comment type="subcellular location">
    <subcellularLocation>
        <location evidence="1 5 6">Nucleus</location>
    </subcellularLocation>
</comment>
<reference evidence="9" key="1">
    <citation type="submission" date="2023-10" db="EMBL/GenBank/DDBJ databases">
        <title>Genome assembly of Pristionchus species.</title>
        <authorList>
            <person name="Yoshida K."/>
            <person name="Sommer R.J."/>
        </authorList>
    </citation>
    <scope>NUCLEOTIDE SEQUENCE</scope>
    <source>
        <strain evidence="9">RS0144</strain>
    </source>
</reference>
<dbReference type="InterPro" id="IPR050649">
    <property type="entry name" value="Paired_Homeobox_TFs"/>
</dbReference>
<evidence type="ECO:0000256" key="3">
    <source>
        <dbReference type="ARBA" id="ARBA00023155"/>
    </source>
</evidence>
<dbReference type="SUPFAM" id="SSF46689">
    <property type="entry name" value="Homeodomain-like"/>
    <property type="match status" value="1"/>
</dbReference>
<keyword evidence="2 5" id="KW-0238">DNA-binding</keyword>
<dbReference type="EMBL" id="BTSX01000006">
    <property type="protein sequence ID" value="GMT06149.1"/>
    <property type="molecule type" value="Genomic_DNA"/>
</dbReference>
<feature type="domain" description="Homeobox" evidence="8">
    <location>
        <begin position="6"/>
        <end position="66"/>
    </location>
</feature>
<dbReference type="CDD" id="cd00086">
    <property type="entry name" value="homeodomain"/>
    <property type="match status" value="1"/>
</dbReference>
<feature type="region of interest" description="Disordered" evidence="7">
    <location>
        <begin position="63"/>
        <end position="92"/>
    </location>
</feature>
<dbReference type="PANTHER" id="PTHR24329:SF543">
    <property type="entry name" value="FI01017P-RELATED"/>
    <property type="match status" value="1"/>
</dbReference>
<dbReference type="PROSITE" id="PS00027">
    <property type="entry name" value="HOMEOBOX_1"/>
    <property type="match status" value="1"/>
</dbReference>
<evidence type="ECO:0000256" key="5">
    <source>
        <dbReference type="PROSITE-ProRule" id="PRU00108"/>
    </source>
</evidence>
<evidence type="ECO:0000256" key="4">
    <source>
        <dbReference type="ARBA" id="ARBA00023242"/>
    </source>
</evidence>
<gene>
    <name evidence="9" type="ORF">PENTCL1PPCAC_28323</name>
</gene>
<proteinExistence type="predicted"/>
<dbReference type="SMART" id="SM00389">
    <property type="entry name" value="HOX"/>
    <property type="match status" value="1"/>
</dbReference>
<dbReference type="GO" id="GO:0000977">
    <property type="term" value="F:RNA polymerase II transcription regulatory region sequence-specific DNA binding"/>
    <property type="evidence" value="ECO:0007669"/>
    <property type="project" value="TreeGrafter"/>
</dbReference>
<comment type="caution">
    <text evidence="9">The sequence shown here is derived from an EMBL/GenBank/DDBJ whole genome shotgun (WGS) entry which is preliminary data.</text>
</comment>
<accession>A0AAV5UID6</accession>
<dbReference type="InterPro" id="IPR001356">
    <property type="entry name" value="HD"/>
</dbReference>
<evidence type="ECO:0000259" key="8">
    <source>
        <dbReference type="PROSITE" id="PS50071"/>
    </source>
</evidence>
<keyword evidence="10" id="KW-1185">Reference proteome</keyword>
<feature type="compositionally biased region" description="Basic and acidic residues" evidence="7">
    <location>
        <begin position="67"/>
        <end position="76"/>
    </location>
</feature>
<evidence type="ECO:0000256" key="2">
    <source>
        <dbReference type="ARBA" id="ARBA00023125"/>
    </source>
</evidence>
<dbReference type="GO" id="GO:0000981">
    <property type="term" value="F:DNA-binding transcription factor activity, RNA polymerase II-specific"/>
    <property type="evidence" value="ECO:0007669"/>
    <property type="project" value="InterPro"/>
</dbReference>